<proteinExistence type="predicted"/>
<accession>A0A1N7MKR9</accession>
<dbReference type="EMBL" id="FTOH01000005">
    <property type="protein sequence ID" value="SIS86612.1"/>
    <property type="molecule type" value="Genomic_DNA"/>
</dbReference>
<keyword evidence="3" id="KW-1185">Reference proteome</keyword>
<evidence type="ECO:0000313" key="2">
    <source>
        <dbReference type="EMBL" id="SIS86612.1"/>
    </source>
</evidence>
<keyword evidence="1" id="KW-0472">Membrane</keyword>
<reference evidence="3" key="1">
    <citation type="submission" date="2017-01" db="EMBL/GenBank/DDBJ databases">
        <authorList>
            <person name="Varghese N."/>
            <person name="Submissions S."/>
        </authorList>
    </citation>
    <scope>NUCLEOTIDE SEQUENCE [LARGE SCALE GENOMIC DNA]</scope>
    <source>
        <strain evidence="3">DSM 24913</strain>
    </source>
</reference>
<feature type="transmembrane region" description="Helical" evidence="1">
    <location>
        <begin position="27"/>
        <end position="46"/>
    </location>
</feature>
<organism evidence="2 3">
    <name type="scientific">Thalassolituus maritimus</name>
    <dbReference type="NCBI Taxonomy" id="484498"/>
    <lineage>
        <taxon>Bacteria</taxon>
        <taxon>Pseudomonadati</taxon>
        <taxon>Pseudomonadota</taxon>
        <taxon>Gammaproteobacteria</taxon>
        <taxon>Oceanospirillales</taxon>
        <taxon>Oceanospirillaceae</taxon>
        <taxon>Thalassolituus</taxon>
    </lineage>
</organism>
<keyword evidence="1" id="KW-0812">Transmembrane</keyword>
<protein>
    <submittedName>
        <fullName evidence="2">Uncharacterized protein</fullName>
    </submittedName>
</protein>
<gene>
    <name evidence="2" type="ORF">SAMN05421686_105254</name>
</gene>
<evidence type="ECO:0000313" key="3">
    <source>
        <dbReference type="Proteomes" id="UP000185639"/>
    </source>
</evidence>
<keyword evidence="1" id="KW-1133">Transmembrane helix</keyword>
<dbReference type="STRING" id="484498.SAMN05421686_105254"/>
<sequence>MQPFLLLGNSMDTQLLKALKKIQGTEWLIYLAFFLTCLAIVYYFSAEYRQDAVLLLKIIFPVYFGVYWVYLRRTICPKCGHRFHRYLRLLGFGVNKPITCQSCGLTMQAQKRYAESSGDEWH</sequence>
<evidence type="ECO:0000256" key="1">
    <source>
        <dbReference type="SAM" id="Phobius"/>
    </source>
</evidence>
<dbReference type="AlphaFoldDB" id="A0A1N7MKR9"/>
<feature type="transmembrane region" description="Helical" evidence="1">
    <location>
        <begin position="52"/>
        <end position="71"/>
    </location>
</feature>
<name>A0A1N7MKR9_9GAMM</name>
<dbReference type="Proteomes" id="UP000185639">
    <property type="component" value="Unassembled WGS sequence"/>
</dbReference>